<feature type="domain" description="YdbS-like PH" evidence="2">
    <location>
        <begin position="87"/>
        <end position="163"/>
    </location>
</feature>
<accession>A0ABT6WZZ5</accession>
<feature type="transmembrane region" description="Helical" evidence="1">
    <location>
        <begin position="31"/>
        <end position="57"/>
    </location>
</feature>
<dbReference type="PANTHER" id="PTHR34473:SF3">
    <property type="entry name" value="TRANSMEMBRANE PROTEIN-RELATED"/>
    <property type="match status" value="1"/>
</dbReference>
<evidence type="ECO:0000313" key="4">
    <source>
        <dbReference type="Proteomes" id="UP001241758"/>
    </source>
</evidence>
<evidence type="ECO:0000256" key="1">
    <source>
        <dbReference type="SAM" id="Phobius"/>
    </source>
</evidence>
<dbReference type="RefSeq" id="WP_282766623.1">
    <property type="nucleotide sequence ID" value="NZ_JASCTH010000041.1"/>
</dbReference>
<dbReference type="Pfam" id="PF03703">
    <property type="entry name" value="bPH_2"/>
    <property type="match status" value="1"/>
</dbReference>
<name>A0ABT6WZZ5_9ACTN</name>
<keyword evidence="1" id="KW-0472">Membrane</keyword>
<evidence type="ECO:0000259" key="2">
    <source>
        <dbReference type="Pfam" id="PF03703"/>
    </source>
</evidence>
<dbReference type="EMBL" id="JASCTH010000041">
    <property type="protein sequence ID" value="MDI6105155.1"/>
    <property type="molecule type" value="Genomic_DNA"/>
</dbReference>
<keyword evidence="1" id="KW-1133">Transmembrane helix</keyword>
<proteinExistence type="predicted"/>
<gene>
    <name evidence="3" type="ORF">QLQ12_41880</name>
</gene>
<evidence type="ECO:0000313" key="3">
    <source>
        <dbReference type="EMBL" id="MDI6105155.1"/>
    </source>
</evidence>
<feature type="transmembrane region" description="Helical" evidence="1">
    <location>
        <begin position="63"/>
        <end position="81"/>
    </location>
</feature>
<sequence length="177" mass="19945">MTDSPSPLSAQPAETAPLQLRPPRFRVERRAITLWTLHAVIGMIVVEGGLFLTYVLWSASRPWLTPILWILGVIYVVNITVMPTWRYYVHRWETTDEAVYSLKGWLTREWRITPLSRIQSIDTVKGPLQQILKLATVKVTTASREGGITLDGLDAEVAAELTQRLTHITQITPGDAT</sequence>
<dbReference type="Proteomes" id="UP001241758">
    <property type="component" value="Unassembled WGS sequence"/>
</dbReference>
<keyword evidence="4" id="KW-1185">Reference proteome</keyword>
<keyword evidence="1" id="KW-0812">Transmembrane</keyword>
<dbReference type="PANTHER" id="PTHR34473">
    <property type="entry name" value="UPF0699 TRANSMEMBRANE PROTEIN YDBS"/>
    <property type="match status" value="1"/>
</dbReference>
<protein>
    <submittedName>
        <fullName evidence="3">PH domain-containing protein</fullName>
    </submittedName>
</protein>
<dbReference type="InterPro" id="IPR005182">
    <property type="entry name" value="YdbS-like_PH"/>
</dbReference>
<organism evidence="3 4">
    <name type="scientific">Actinoplanes sandaracinus</name>
    <dbReference type="NCBI Taxonomy" id="3045177"/>
    <lineage>
        <taxon>Bacteria</taxon>
        <taxon>Bacillati</taxon>
        <taxon>Actinomycetota</taxon>
        <taxon>Actinomycetes</taxon>
        <taxon>Micromonosporales</taxon>
        <taxon>Micromonosporaceae</taxon>
        <taxon>Actinoplanes</taxon>
    </lineage>
</organism>
<reference evidence="3 4" key="1">
    <citation type="submission" date="2023-05" db="EMBL/GenBank/DDBJ databases">
        <title>Actinoplanes sp. NEAU-A12 genome sequencing.</title>
        <authorList>
            <person name="Wang Z.-S."/>
        </authorList>
    </citation>
    <scope>NUCLEOTIDE SEQUENCE [LARGE SCALE GENOMIC DNA]</scope>
    <source>
        <strain evidence="3 4">NEAU-A12</strain>
    </source>
</reference>
<comment type="caution">
    <text evidence="3">The sequence shown here is derived from an EMBL/GenBank/DDBJ whole genome shotgun (WGS) entry which is preliminary data.</text>
</comment>